<gene>
    <name evidence="4" type="ORF">EDD27_4613</name>
</gene>
<evidence type="ECO:0000256" key="2">
    <source>
        <dbReference type="SAM" id="Phobius"/>
    </source>
</evidence>
<dbReference type="RefSeq" id="WP_127934143.1">
    <property type="nucleotide sequence ID" value="NZ_SAUN01000001.1"/>
</dbReference>
<organism evidence="4 5">
    <name type="scientific">Nonomuraea polychroma</name>
    <dbReference type="NCBI Taxonomy" id="46176"/>
    <lineage>
        <taxon>Bacteria</taxon>
        <taxon>Bacillati</taxon>
        <taxon>Actinomycetota</taxon>
        <taxon>Actinomycetes</taxon>
        <taxon>Streptosporangiales</taxon>
        <taxon>Streptosporangiaceae</taxon>
        <taxon>Nonomuraea</taxon>
    </lineage>
</organism>
<keyword evidence="2" id="KW-0812">Transmembrane</keyword>
<name>A0A438M8H5_9ACTN</name>
<sequence length="520" mass="53980">MIDNLLLGFQTALTPGNLLWCLVGVLLGTIIGLLPGLGSTTGVAVLLPLTLTFEPVSALIMLAGIYYGSQYGGTITSVLISTPGEAASVVTTFDGYQMARKGRAGAALSIAAIGSFVAAIFSLLLLCALAPPFARFAVNFGPPENLAVMILGLATIISFSGESKLKGLSMATAGILLACVGADAGSGVGRFTFGQVDLLSGIPFVQVMIGLFAVGEVLYQIRQGAAAPLRARFRDLMITRAELARSRGAIARGSVIGFLLGCLPGAGSTLASFMAYGIEKRVSTHKDEFGKGAIEGVAAPESANNAAANANFVPTLALGIPGGGTTAVLLGAFTIYGIQPGPLLFEEQPDLVWGLLASFFIGNVLLLVLNLPLAPLFAQLLRIPYGYMYPLILLTSFVGAYSIDNNLFSVWLVFVFGVVGYLLKRLDLPMAPLVLGLVIGPLFEKALVQTSAMGDGDLTFILQRPLSLVILVGAVALLAVPAVLKRRRAHERADHPAGGPGAGGDLQPARPAQRDDVGDV</sequence>
<feature type="transmembrane region" description="Helical" evidence="2">
    <location>
        <begin position="255"/>
        <end position="278"/>
    </location>
</feature>
<dbReference type="Proteomes" id="UP000284824">
    <property type="component" value="Unassembled WGS sequence"/>
</dbReference>
<dbReference type="EMBL" id="SAUN01000001">
    <property type="protein sequence ID" value="RVX41997.1"/>
    <property type="molecule type" value="Genomic_DNA"/>
</dbReference>
<comment type="caution">
    <text evidence="4">The sequence shown here is derived from an EMBL/GenBank/DDBJ whole genome shotgun (WGS) entry which is preliminary data.</text>
</comment>
<protein>
    <submittedName>
        <fullName evidence="4">Putative tricarboxylic transport membrane protein</fullName>
    </submittedName>
</protein>
<feature type="transmembrane region" description="Helical" evidence="2">
    <location>
        <begin position="46"/>
        <end position="67"/>
    </location>
</feature>
<evidence type="ECO:0000313" key="4">
    <source>
        <dbReference type="EMBL" id="RVX41997.1"/>
    </source>
</evidence>
<feature type="transmembrane region" description="Helical" evidence="2">
    <location>
        <begin position="106"/>
        <end position="133"/>
    </location>
</feature>
<evidence type="ECO:0000313" key="5">
    <source>
        <dbReference type="Proteomes" id="UP000284824"/>
    </source>
</evidence>
<reference evidence="4 5" key="1">
    <citation type="submission" date="2019-01" db="EMBL/GenBank/DDBJ databases">
        <title>Sequencing the genomes of 1000 actinobacteria strains.</title>
        <authorList>
            <person name="Klenk H.-P."/>
        </authorList>
    </citation>
    <scope>NUCLEOTIDE SEQUENCE [LARGE SCALE GENOMIC DNA]</scope>
    <source>
        <strain evidence="4 5">DSM 43925</strain>
    </source>
</reference>
<dbReference type="OrthoDB" id="9781349at2"/>
<feature type="transmembrane region" description="Helical" evidence="2">
    <location>
        <begin position="145"/>
        <end position="161"/>
    </location>
</feature>
<feature type="region of interest" description="Disordered" evidence="1">
    <location>
        <begin position="490"/>
        <end position="520"/>
    </location>
</feature>
<keyword evidence="2" id="KW-1133">Transmembrane helix</keyword>
<evidence type="ECO:0000259" key="3">
    <source>
        <dbReference type="Pfam" id="PF01970"/>
    </source>
</evidence>
<feature type="transmembrane region" description="Helical" evidence="2">
    <location>
        <begin position="351"/>
        <end position="371"/>
    </location>
</feature>
<accession>A0A438M8H5</accession>
<feature type="domain" description="DUF112" evidence="3">
    <location>
        <begin position="18"/>
        <end position="435"/>
    </location>
</feature>
<evidence type="ECO:0000256" key="1">
    <source>
        <dbReference type="SAM" id="MobiDB-lite"/>
    </source>
</evidence>
<feature type="transmembrane region" description="Helical" evidence="2">
    <location>
        <begin position="407"/>
        <end position="423"/>
    </location>
</feature>
<dbReference type="PANTHER" id="PTHR35342:SF5">
    <property type="entry name" value="TRICARBOXYLIC TRANSPORT PROTEIN"/>
    <property type="match status" value="1"/>
</dbReference>
<dbReference type="InterPro" id="IPR002823">
    <property type="entry name" value="DUF112_TM"/>
</dbReference>
<keyword evidence="5" id="KW-1185">Reference proteome</keyword>
<feature type="transmembrane region" description="Helical" evidence="2">
    <location>
        <begin position="198"/>
        <end position="219"/>
    </location>
</feature>
<dbReference type="Pfam" id="PF01970">
    <property type="entry name" value="TctA"/>
    <property type="match status" value="1"/>
</dbReference>
<feature type="transmembrane region" description="Helical" evidence="2">
    <location>
        <begin position="168"/>
        <end position="186"/>
    </location>
</feature>
<keyword evidence="2" id="KW-0472">Membrane</keyword>
<dbReference type="AlphaFoldDB" id="A0A438M8H5"/>
<proteinExistence type="predicted"/>
<feature type="transmembrane region" description="Helical" evidence="2">
    <location>
        <begin position="460"/>
        <end position="484"/>
    </location>
</feature>
<feature type="transmembrane region" description="Helical" evidence="2">
    <location>
        <begin position="383"/>
        <end position="401"/>
    </location>
</feature>
<feature type="transmembrane region" description="Helical" evidence="2">
    <location>
        <begin position="12"/>
        <end position="34"/>
    </location>
</feature>
<dbReference type="PANTHER" id="PTHR35342">
    <property type="entry name" value="TRICARBOXYLIC TRANSPORT PROTEIN"/>
    <property type="match status" value="1"/>
</dbReference>